<sequence length="267" mass="29280">MKALMGAAKGVFGGDEGPPPVGEAWWPPPDKPPLLPPPISPFFQGQPAARARAIATESGWFGALADVASGKAQRESANAMYYSDEAVTKAGEAAGYREAAVDWDKVNAMTRSLNELLRKSQLPGGGDPAEVLMARHLKDQTQAMVDEGEAALKRFKYLAKNEDAELIFDDRTLEEIQKAQDTLEDHQEMALQALARANAHHGKMEHILHDWNTKSMVTHLPKEMMKPNGDPWWPDPVPPAHLPDRKILLFPTGAGIKNFSPPGTYFL</sequence>
<name>A0A9P1GQI0_9DINO</name>
<evidence type="ECO:0000313" key="3">
    <source>
        <dbReference type="EMBL" id="CAL4806633.1"/>
    </source>
</evidence>
<feature type="coiled-coil region" evidence="1">
    <location>
        <begin position="169"/>
        <end position="196"/>
    </location>
</feature>
<organism evidence="2">
    <name type="scientific">Cladocopium goreaui</name>
    <dbReference type="NCBI Taxonomy" id="2562237"/>
    <lineage>
        <taxon>Eukaryota</taxon>
        <taxon>Sar</taxon>
        <taxon>Alveolata</taxon>
        <taxon>Dinophyceae</taxon>
        <taxon>Suessiales</taxon>
        <taxon>Symbiodiniaceae</taxon>
        <taxon>Cladocopium</taxon>
    </lineage>
</organism>
<comment type="caution">
    <text evidence="2">The sequence shown here is derived from an EMBL/GenBank/DDBJ whole genome shotgun (WGS) entry which is preliminary data.</text>
</comment>
<proteinExistence type="predicted"/>
<keyword evidence="1" id="KW-0175">Coiled coil</keyword>
<gene>
    <name evidence="2" type="ORF">C1SCF055_LOCUS43827</name>
</gene>
<dbReference type="OrthoDB" id="424875at2759"/>
<dbReference type="AlphaFoldDB" id="A0A9P1GQI0"/>
<evidence type="ECO:0000313" key="4">
    <source>
        <dbReference type="Proteomes" id="UP001152797"/>
    </source>
</evidence>
<accession>A0A9P1GQI0</accession>
<keyword evidence="4" id="KW-1185">Reference proteome</keyword>
<dbReference type="EMBL" id="CAMXCT020006743">
    <property type="protein sequence ID" value="CAL1172696.1"/>
    <property type="molecule type" value="Genomic_DNA"/>
</dbReference>
<dbReference type="EMBL" id="CAMXCT010006743">
    <property type="protein sequence ID" value="CAI4019321.1"/>
    <property type="molecule type" value="Genomic_DNA"/>
</dbReference>
<reference evidence="3 4" key="2">
    <citation type="submission" date="2024-05" db="EMBL/GenBank/DDBJ databases">
        <authorList>
            <person name="Chen Y."/>
            <person name="Shah S."/>
            <person name="Dougan E. K."/>
            <person name="Thang M."/>
            <person name="Chan C."/>
        </authorList>
    </citation>
    <scope>NUCLEOTIDE SEQUENCE [LARGE SCALE GENOMIC DNA]</scope>
</reference>
<evidence type="ECO:0000313" key="2">
    <source>
        <dbReference type="EMBL" id="CAI4019321.1"/>
    </source>
</evidence>
<dbReference type="EMBL" id="CAMXCT030006743">
    <property type="protein sequence ID" value="CAL4806633.1"/>
    <property type="molecule type" value="Genomic_DNA"/>
</dbReference>
<dbReference type="Proteomes" id="UP001152797">
    <property type="component" value="Unassembled WGS sequence"/>
</dbReference>
<reference evidence="2" key="1">
    <citation type="submission" date="2022-10" db="EMBL/GenBank/DDBJ databases">
        <authorList>
            <person name="Chen Y."/>
            <person name="Dougan E. K."/>
            <person name="Chan C."/>
            <person name="Rhodes N."/>
            <person name="Thang M."/>
        </authorList>
    </citation>
    <scope>NUCLEOTIDE SEQUENCE</scope>
</reference>
<protein>
    <submittedName>
        <fullName evidence="2">Uncharacterized protein</fullName>
    </submittedName>
</protein>
<evidence type="ECO:0000256" key="1">
    <source>
        <dbReference type="SAM" id="Coils"/>
    </source>
</evidence>